<comment type="caution">
    <text evidence="3">The sequence shown here is derived from an EMBL/GenBank/DDBJ whole genome shotgun (WGS) entry which is preliminary data.</text>
</comment>
<evidence type="ECO:0000313" key="4">
    <source>
        <dbReference type="Proteomes" id="UP001049176"/>
    </source>
</evidence>
<proteinExistence type="inferred from homology"/>
<evidence type="ECO:0000259" key="2">
    <source>
        <dbReference type="Pfam" id="PF08593"/>
    </source>
</evidence>
<comment type="similarity">
    <text evidence="1">Belongs to the UPF0612 family.</text>
</comment>
<dbReference type="OrthoDB" id="3118096at2759"/>
<dbReference type="GeneID" id="66073366"/>
<dbReference type="AlphaFoldDB" id="A0A9P8ACU6"/>
<protein>
    <recommendedName>
        <fullName evidence="2">Mug135-like C-terminal domain-containing protein</fullName>
    </recommendedName>
</protein>
<name>A0A9P8ACU6_9AGAR</name>
<sequence length="239" mass="27000">MPIVLSDPQPGTFVYNVSKPPDPQDPVTPEDAGYAIAFENALLHRYQKGNGVNLRSLYHAGKYKKQLFEATDPAPQDHGVVLQQIHNTLQNVQLDITTLKEDVHTLMGDVRTLKVDLAAMQRQTIQYINIQTDGILGPLDQVPFLDNTMPWGANREVNVLAGDPQRPVITVRRNFRDIEPLEVVLPDLKRVNDINDLTLHQLVAYFQGYHHYDENNGLLTEQHMKQGLCKAIGCRVIYS</sequence>
<dbReference type="Proteomes" id="UP001049176">
    <property type="component" value="Chromosome 2"/>
</dbReference>
<reference evidence="3" key="1">
    <citation type="journal article" date="2021" name="Genome Biol. Evol.">
        <title>The assembled and annotated genome of the fairy-ring fungus Marasmius oreades.</title>
        <authorList>
            <person name="Hiltunen M."/>
            <person name="Ament-Velasquez S.L."/>
            <person name="Johannesson H."/>
        </authorList>
    </citation>
    <scope>NUCLEOTIDE SEQUENCE</scope>
    <source>
        <strain evidence="3">03SP1</strain>
    </source>
</reference>
<dbReference type="KEGG" id="more:E1B28_004290"/>
<dbReference type="Pfam" id="PF08593">
    <property type="entry name" value="Mug135_C"/>
    <property type="match status" value="1"/>
</dbReference>
<dbReference type="EMBL" id="CM032182">
    <property type="protein sequence ID" value="KAG7096884.1"/>
    <property type="molecule type" value="Genomic_DNA"/>
</dbReference>
<evidence type="ECO:0000313" key="3">
    <source>
        <dbReference type="EMBL" id="KAG7096884.1"/>
    </source>
</evidence>
<dbReference type="InterPro" id="IPR013902">
    <property type="entry name" value="Mug135-like_C"/>
</dbReference>
<feature type="domain" description="Mug135-like C-terminal" evidence="2">
    <location>
        <begin position="131"/>
        <end position="235"/>
    </location>
</feature>
<keyword evidence="4" id="KW-1185">Reference proteome</keyword>
<dbReference type="RefSeq" id="XP_043013354.1">
    <property type="nucleotide sequence ID" value="XM_043148752.1"/>
</dbReference>
<accession>A0A9P8ACU6</accession>
<evidence type="ECO:0000256" key="1">
    <source>
        <dbReference type="ARBA" id="ARBA00005788"/>
    </source>
</evidence>
<gene>
    <name evidence="3" type="ORF">E1B28_004290</name>
</gene>
<organism evidence="3 4">
    <name type="scientific">Marasmius oreades</name>
    <name type="common">fairy-ring Marasmius</name>
    <dbReference type="NCBI Taxonomy" id="181124"/>
    <lineage>
        <taxon>Eukaryota</taxon>
        <taxon>Fungi</taxon>
        <taxon>Dikarya</taxon>
        <taxon>Basidiomycota</taxon>
        <taxon>Agaricomycotina</taxon>
        <taxon>Agaricomycetes</taxon>
        <taxon>Agaricomycetidae</taxon>
        <taxon>Agaricales</taxon>
        <taxon>Marasmiineae</taxon>
        <taxon>Marasmiaceae</taxon>
        <taxon>Marasmius</taxon>
    </lineage>
</organism>